<feature type="signal peptide" evidence="2">
    <location>
        <begin position="1"/>
        <end position="19"/>
    </location>
</feature>
<comment type="caution">
    <text evidence="3">The sequence shown here is derived from an EMBL/GenBank/DDBJ whole genome shotgun (WGS) entry which is preliminary data.</text>
</comment>
<keyword evidence="4" id="KW-1185">Reference proteome</keyword>
<protein>
    <submittedName>
        <fullName evidence="3">Sporulation/spore germination protein</fullName>
    </submittedName>
</protein>
<evidence type="ECO:0000313" key="4">
    <source>
        <dbReference type="Proteomes" id="UP001600165"/>
    </source>
</evidence>
<evidence type="ECO:0000256" key="2">
    <source>
        <dbReference type="SAM" id="SignalP"/>
    </source>
</evidence>
<keyword evidence="2" id="KW-0732">Signal</keyword>
<name>A0ABW6IAM6_9CYAN</name>
<dbReference type="PROSITE" id="PS51257">
    <property type="entry name" value="PROKAR_LIPOPROTEIN"/>
    <property type="match status" value="1"/>
</dbReference>
<proteinExistence type="predicted"/>
<feature type="region of interest" description="Disordered" evidence="1">
    <location>
        <begin position="28"/>
        <end position="54"/>
    </location>
</feature>
<feature type="chain" id="PRO_5045301258" evidence="2">
    <location>
        <begin position="20"/>
        <end position="184"/>
    </location>
</feature>
<dbReference type="Proteomes" id="UP001600165">
    <property type="component" value="Unassembled WGS sequence"/>
</dbReference>
<evidence type="ECO:0000256" key="1">
    <source>
        <dbReference type="SAM" id="MobiDB-lite"/>
    </source>
</evidence>
<reference evidence="3 4" key="1">
    <citation type="submission" date="2024-10" db="EMBL/GenBank/DDBJ databases">
        <authorList>
            <person name="Ratan Roy A."/>
            <person name="Morales Sandoval P.H."/>
            <person name="De Los Santos Villalobos S."/>
            <person name="Chakraborty S."/>
            <person name="Mukherjee J."/>
        </authorList>
    </citation>
    <scope>NUCLEOTIDE SEQUENCE [LARGE SCALE GENOMIC DNA]</scope>
    <source>
        <strain evidence="3 4">S1</strain>
    </source>
</reference>
<accession>A0ABW6IAM6</accession>
<organism evidence="3 4">
    <name type="scientific">Almyronema epifaneia S1</name>
    <dbReference type="NCBI Taxonomy" id="2991925"/>
    <lineage>
        <taxon>Bacteria</taxon>
        <taxon>Bacillati</taxon>
        <taxon>Cyanobacteriota</taxon>
        <taxon>Cyanophyceae</taxon>
        <taxon>Nodosilineales</taxon>
        <taxon>Nodosilineaceae</taxon>
        <taxon>Almyronema</taxon>
        <taxon>Almyronema epifaneia</taxon>
    </lineage>
</organism>
<dbReference type="RefSeq" id="WP_377961378.1">
    <property type="nucleotide sequence ID" value="NZ_JBHZOL010000021.1"/>
</dbReference>
<feature type="compositionally biased region" description="Low complexity" evidence="1">
    <location>
        <begin position="34"/>
        <end position="54"/>
    </location>
</feature>
<gene>
    <name evidence="3" type="ORF">ACFVKH_02910</name>
</gene>
<dbReference type="EMBL" id="JBHZOL010000021">
    <property type="protein sequence ID" value="MFE4105211.1"/>
    <property type="molecule type" value="Genomic_DNA"/>
</dbReference>
<sequence>MRQANHPFWFLAISLGLLAAGCDRSSQLNRGDRASSTSTANAEATAPSTPADRITAPTAALPTTAKPQTAVTIYRVDSTCSDFVPQVVQVESDQAIEQAISQVLSQEQTGIGFDLAGYRINVETSSGEATIDLRLSPQSQRQLVSLSSCEQLALFGSLRETLLRNPDWNIRSVQFTERGKAIVL</sequence>
<evidence type="ECO:0000313" key="3">
    <source>
        <dbReference type="EMBL" id="MFE4105211.1"/>
    </source>
</evidence>